<keyword evidence="2" id="KW-1185">Reference proteome</keyword>
<dbReference type="EMBL" id="QAON01000023">
    <property type="protein sequence ID" value="PTQ87114.1"/>
    <property type="molecule type" value="Genomic_DNA"/>
</dbReference>
<sequence length="243" mass="26976">MRWSLWVLSLSILVTGCEKHPDPKNIEGHWVAEEFRVESVSLPIGPELHITQNQLWLGTSTAPMKLRGIIADGKDVTLKTELGLNIIFSFENKDRMYFSIPFVGERIYYKRDTMYAAVSASATPREAKPKQSPMAVNVQTSPPHTPTAMPLSSVSPAPVTSNPTAAVITQDMNTQIHVSSASETQYELALQAMRDGDNDAALRSLSTALASGFSDWQRIDEEPLFAALASDVRFQVLRSRWKK</sequence>
<evidence type="ECO:0000313" key="2">
    <source>
        <dbReference type="Proteomes" id="UP000244223"/>
    </source>
</evidence>
<evidence type="ECO:0000313" key="1">
    <source>
        <dbReference type="EMBL" id="PTQ87114.1"/>
    </source>
</evidence>
<dbReference type="AlphaFoldDB" id="A0A2T5ITI5"/>
<reference evidence="1 2" key="1">
    <citation type="submission" date="2018-04" db="EMBL/GenBank/DDBJ databases">
        <title>Genomic Encyclopedia of Archaeal and Bacterial Type Strains, Phase II (KMG-II): from individual species to whole genera.</title>
        <authorList>
            <person name="Goeker M."/>
        </authorList>
    </citation>
    <scope>NUCLEOTIDE SEQUENCE [LARGE SCALE GENOMIC DNA]</scope>
    <source>
        <strain evidence="1 2">DSM 5822</strain>
    </source>
</reference>
<protein>
    <submittedName>
        <fullName evidence="1">Uncharacterized protein</fullName>
    </submittedName>
</protein>
<dbReference type="PROSITE" id="PS51257">
    <property type="entry name" value="PROKAR_LIPOPROTEIN"/>
    <property type="match status" value="1"/>
</dbReference>
<dbReference type="Proteomes" id="UP000244223">
    <property type="component" value="Unassembled WGS sequence"/>
</dbReference>
<organism evidence="1 2">
    <name type="scientific">Agitococcus lubricus</name>
    <dbReference type="NCBI Taxonomy" id="1077255"/>
    <lineage>
        <taxon>Bacteria</taxon>
        <taxon>Pseudomonadati</taxon>
        <taxon>Pseudomonadota</taxon>
        <taxon>Gammaproteobacteria</taxon>
        <taxon>Moraxellales</taxon>
        <taxon>Moraxellaceae</taxon>
        <taxon>Agitococcus</taxon>
    </lineage>
</organism>
<gene>
    <name evidence="1" type="ORF">C8N29_1233</name>
</gene>
<proteinExistence type="predicted"/>
<name>A0A2T5ITI5_9GAMM</name>
<comment type="caution">
    <text evidence="1">The sequence shown here is derived from an EMBL/GenBank/DDBJ whole genome shotgun (WGS) entry which is preliminary data.</text>
</comment>
<accession>A0A2T5ITI5</accession>